<name>A0A0F9ATP3_9ZZZZ</name>
<protein>
    <submittedName>
        <fullName evidence="1">Uncharacterized protein</fullName>
    </submittedName>
</protein>
<evidence type="ECO:0000313" key="1">
    <source>
        <dbReference type="EMBL" id="KKL12795.1"/>
    </source>
</evidence>
<accession>A0A0F9ATP3</accession>
<dbReference type="AlphaFoldDB" id="A0A0F9ATP3"/>
<organism evidence="1">
    <name type="scientific">marine sediment metagenome</name>
    <dbReference type="NCBI Taxonomy" id="412755"/>
    <lineage>
        <taxon>unclassified sequences</taxon>
        <taxon>metagenomes</taxon>
        <taxon>ecological metagenomes</taxon>
    </lineage>
</organism>
<gene>
    <name evidence="1" type="ORF">LCGC14_2532220</name>
</gene>
<comment type="caution">
    <text evidence="1">The sequence shown here is derived from an EMBL/GenBank/DDBJ whole genome shotgun (WGS) entry which is preliminary data.</text>
</comment>
<sequence length="165" mass="18278">MEDTKTLEEIRRKRAAHNDIAFLGSWIDGLTAELAEARVEASDAYKGISVAERVDEMHQLTANIKIANAVDRAEKAEAEAEIMLTTFEGELDALIDMLGEDRNKAVSEALIRRYATAERIYENLKASIGVIELKMLMLEDRLVEGVSGRDILEGPGEPDQETTGE</sequence>
<proteinExistence type="predicted"/>
<dbReference type="EMBL" id="LAZR01041118">
    <property type="protein sequence ID" value="KKL12795.1"/>
    <property type="molecule type" value="Genomic_DNA"/>
</dbReference>
<reference evidence="1" key="1">
    <citation type="journal article" date="2015" name="Nature">
        <title>Complex archaea that bridge the gap between prokaryotes and eukaryotes.</title>
        <authorList>
            <person name="Spang A."/>
            <person name="Saw J.H."/>
            <person name="Jorgensen S.L."/>
            <person name="Zaremba-Niedzwiedzka K."/>
            <person name="Martijn J."/>
            <person name="Lind A.E."/>
            <person name="van Eijk R."/>
            <person name="Schleper C."/>
            <person name="Guy L."/>
            <person name="Ettema T.J."/>
        </authorList>
    </citation>
    <scope>NUCLEOTIDE SEQUENCE</scope>
</reference>